<dbReference type="Pfam" id="PF00406">
    <property type="entry name" value="ADK"/>
    <property type="match status" value="1"/>
</dbReference>
<dbReference type="GO" id="GO:0006139">
    <property type="term" value="P:nucleobase-containing compound metabolic process"/>
    <property type="evidence" value="ECO:0007669"/>
    <property type="project" value="InterPro"/>
</dbReference>
<name>A0A1R3R6R1_ASPC5</name>
<keyword evidence="2" id="KW-0547">Nucleotide-binding</keyword>
<evidence type="ECO:0000256" key="3">
    <source>
        <dbReference type="ARBA" id="ARBA00022777"/>
    </source>
</evidence>
<protein>
    <recommendedName>
        <fullName evidence="7">Adenylate kinase</fullName>
    </recommendedName>
</protein>
<dbReference type="CDD" id="cd01428">
    <property type="entry name" value="ADK"/>
    <property type="match status" value="1"/>
</dbReference>
<evidence type="ECO:0000256" key="4">
    <source>
        <dbReference type="RuleBase" id="RU003330"/>
    </source>
</evidence>
<keyword evidence="6" id="KW-1185">Reference proteome</keyword>
<dbReference type="EMBL" id="KV907574">
    <property type="protein sequence ID" value="OOF90175.1"/>
    <property type="molecule type" value="Genomic_DNA"/>
</dbReference>
<reference evidence="6" key="1">
    <citation type="journal article" date="2017" name="Genome Biol.">
        <title>Comparative genomics reveals high biological diversity and specific adaptations in the industrially and medically important fungal genus Aspergillus.</title>
        <authorList>
            <person name="de Vries R.P."/>
            <person name="Riley R."/>
            <person name="Wiebenga A."/>
            <person name="Aguilar-Osorio G."/>
            <person name="Amillis S."/>
            <person name="Uchima C.A."/>
            <person name="Anderluh G."/>
            <person name="Asadollahi M."/>
            <person name="Askin M."/>
            <person name="Barry K."/>
            <person name="Battaglia E."/>
            <person name="Bayram O."/>
            <person name="Benocci T."/>
            <person name="Braus-Stromeyer S.A."/>
            <person name="Caldana C."/>
            <person name="Canovas D."/>
            <person name="Cerqueira G.C."/>
            <person name="Chen F."/>
            <person name="Chen W."/>
            <person name="Choi C."/>
            <person name="Clum A."/>
            <person name="Dos Santos R.A."/>
            <person name="Damasio A.R."/>
            <person name="Diallinas G."/>
            <person name="Emri T."/>
            <person name="Fekete E."/>
            <person name="Flipphi M."/>
            <person name="Freyberg S."/>
            <person name="Gallo A."/>
            <person name="Gournas C."/>
            <person name="Habgood R."/>
            <person name="Hainaut M."/>
            <person name="Harispe M.L."/>
            <person name="Henrissat B."/>
            <person name="Hilden K.S."/>
            <person name="Hope R."/>
            <person name="Hossain A."/>
            <person name="Karabika E."/>
            <person name="Karaffa L."/>
            <person name="Karanyi Z."/>
            <person name="Krasevec N."/>
            <person name="Kuo A."/>
            <person name="Kusch H."/>
            <person name="LaButti K."/>
            <person name="Lagendijk E.L."/>
            <person name="Lapidus A."/>
            <person name="Levasseur A."/>
            <person name="Lindquist E."/>
            <person name="Lipzen A."/>
            <person name="Logrieco A.F."/>
            <person name="MacCabe A."/>
            <person name="Maekelae M.R."/>
            <person name="Malavazi I."/>
            <person name="Melin P."/>
            <person name="Meyer V."/>
            <person name="Mielnichuk N."/>
            <person name="Miskei M."/>
            <person name="Molnar A.P."/>
            <person name="Mule G."/>
            <person name="Ngan C.Y."/>
            <person name="Orejas M."/>
            <person name="Orosz E."/>
            <person name="Ouedraogo J.P."/>
            <person name="Overkamp K.M."/>
            <person name="Park H.-S."/>
            <person name="Perrone G."/>
            <person name="Piumi F."/>
            <person name="Punt P.J."/>
            <person name="Ram A.F."/>
            <person name="Ramon A."/>
            <person name="Rauscher S."/>
            <person name="Record E."/>
            <person name="Riano-Pachon D.M."/>
            <person name="Robert V."/>
            <person name="Roehrig J."/>
            <person name="Ruller R."/>
            <person name="Salamov A."/>
            <person name="Salih N.S."/>
            <person name="Samson R.A."/>
            <person name="Sandor E."/>
            <person name="Sanguinetti M."/>
            <person name="Schuetze T."/>
            <person name="Sepcic K."/>
            <person name="Shelest E."/>
            <person name="Sherlock G."/>
            <person name="Sophianopoulou V."/>
            <person name="Squina F.M."/>
            <person name="Sun H."/>
            <person name="Susca A."/>
            <person name="Todd R.B."/>
            <person name="Tsang A."/>
            <person name="Unkles S.E."/>
            <person name="van de Wiele N."/>
            <person name="van Rossen-Uffink D."/>
            <person name="Oliveira J.V."/>
            <person name="Vesth T.C."/>
            <person name="Visser J."/>
            <person name="Yu J.-H."/>
            <person name="Zhou M."/>
            <person name="Andersen M.R."/>
            <person name="Archer D.B."/>
            <person name="Baker S.E."/>
            <person name="Benoit I."/>
            <person name="Brakhage A.A."/>
            <person name="Braus G.H."/>
            <person name="Fischer R."/>
            <person name="Frisvad J.C."/>
            <person name="Goldman G.H."/>
            <person name="Houbraken J."/>
            <person name="Oakley B."/>
            <person name="Pocsi I."/>
            <person name="Scazzocchio C."/>
            <person name="Seiboth B."/>
            <person name="vanKuyk P.A."/>
            <person name="Wortman J."/>
            <person name="Dyer P.S."/>
            <person name="Grigoriev I.V."/>
        </authorList>
    </citation>
    <scope>NUCLEOTIDE SEQUENCE [LARGE SCALE GENOMIC DNA]</scope>
    <source>
        <strain evidence="6">ITEM 5010</strain>
    </source>
</reference>
<keyword evidence="1 4" id="KW-0808">Transferase</keyword>
<evidence type="ECO:0000313" key="5">
    <source>
        <dbReference type="EMBL" id="OOF90175.1"/>
    </source>
</evidence>
<evidence type="ECO:0000313" key="6">
    <source>
        <dbReference type="Proteomes" id="UP000188318"/>
    </source>
</evidence>
<dbReference type="Gene3D" id="3.40.50.300">
    <property type="entry name" value="P-loop containing nucleotide triphosphate hydrolases"/>
    <property type="match status" value="1"/>
</dbReference>
<proteinExistence type="inferred from homology"/>
<evidence type="ECO:0000256" key="2">
    <source>
        <dbReference type="ARBA" id="ARBA00022741"/>
    </source>
</evidence>
<accession>A0A1R3R6R1</accession>
<evidence type="ECO:0008006" key="7">
    <source>
        <dbReference type="Google" id="ProtNLM"/>
    </source>
</evidence>
<dbReference type="GO" id="GO:0019205">
    <property type="term" value="F:nucleobase-containing compound kinase activity"/>
    <property type="evidence" value="ECO:0007669"/>
    <property type="project" value="InterPro"/>
</dbReference>
<dbReference type="HAMAP" id="MF_00235">
    <property type="entry name" value="Adenylate_kinase_Adk"/>
    <property type="match status" value="1"/>
</dbReference>
<dbReference type="STRING" id="602072.A0A1R3R6R1"/>
<dbReference type="AlphaFoldDB" id="A0A1R3R6R1"/>
<organism evidence="5 6">
    <name type="scientific">Aspergillus carbonarius (strain ITEM 5010)</name>
    <dbReference type="NCBI Taxonomy" id="602072"/>
    <lineage>
        <taxon>Eukaryota</taxon>
        <taxon>Fungi</taxon>
        <taxon>Dikarya</taxon>
        <taxon>Ascomycota</taxon>
        <taxon>Pezizomycotina</taxon>
        <taxon>Eurotiomycetes</taxon>
        <taxon>Eurotiomycetidae</taxon>
        <taxon>Eurotiales</taxon>
        <taxon>Aspergillaceae</taxon>
        <taxon>Aspergillus</taxon>
        <taxon>Aspergillus subgen. Circumdati</taxon>
    </lineage>
</organism>
<dbReference type="VEuPathDB" id="FungiDB:ASPCADRAFT_135392"/>
<comment type="similarity">
    <text evidence="4">Belongs to the adenylate kinase family.</text>
</comment>
<dbReference type="Proteomes" id="UP000188318">
    <property type="component" value="Unassembled WGS sequence"/>
</dbReference>
<dbReference type="PANTHER" id="PTHR23359">
    <property type="entry name" value="NUCLEOTIDE KINASE"/>
    <property type="match status" value="1"/>
</dbReference>
<dbReference type="InterPro" id="IPR000850">
    <property type="entry name" value="Adenylat/UMP-CMP_kin"/>
</dbReference>
<dbReference type="GO" id="GO:0005524">
    <property type="term" value="F:ATP binding"/>
    <property type="evidence" value="ECO:0007669"/>
    <property type="project" value="InterPro"/>
</dbReference>
<dbReference type="SUPFAM" id="SSF52540">
    <property type="entry name" value="P-loop containing nucleoside triphosphate hydrolases"/>
    <property type="match status" value="1"/>
</dbReference>
<evidence type="ECO:0000256" key="1">
    <source>
        <dbReference type="ARBA" id="ARBA00022679"/>
    </source>
</evidence>
<dbReference type="OrthoDB" id="442176at2759"/>
<dbReference type="PRINTS" id="PR00094">
    <property type="entry name" value="ADENYLTKNASE"/>
</dbReference>
<keyword evidence="3 4" id="KW-0418">Kinase</keyword>
<dbReference type="InterPro" id="IPR027417">
    <property type="entry name" value="P-loop_NTPase"/>
</dbReference>
<gene>
    <name evidence="5" type="ORF">ASPCADRAFT_135392</name>
</gene>
<sequence>MSPAILSICTAVLPTGNHNITIIYITSTMNFHEYSHIYVIGAPGAGKGSLCKKLAEEYGYHHLSVGELLRDLSLSKSLKPDATKAIESNVLVGIEDLIPTLRDAVEKLKLEGKNNVVIDGVPRVLEQARPVEKAIGLPDLVLFFNCPEEIAKQRFLTRKIPGRVDDGETFDQRYRHYVAENVKVVEHYRRRGVLIEVDTSGDVEASYVSVLHA</sequence>
<dbReference type="OMA" id="GRAPNMV"/>